<keyword evidence="5" id="KW-0325">Glycoprotein</keyword>
<feature type="transmembrane region" description="Helical" evidence="7">
    <location>
        <begin position="39"/>
        <end position="63"/>
    </location>
</feature>
<dbReference type="Proteomes" id="UP001196413">
    <property type="component" value="Unassembled WGS sequence"/>
</dbReference>
<feature type="domain" description="Amino acid transporter transmembrane" evidence="8">
    <location>
        <begin position="16"/>
        <end position="92"/>
    </location>
</feature>
<keyword evidence="10" id="KW-1185">Reference proteome</keyword>
<keyword evidence="2 7" id="KW-0812">Transmembrane</keyword>
<dbReference type="PANTHER" id="PTHR16189">
    <property type="entry name" value="TRANSMEMBRANE PROTEIN 104-RELATED"/>
    <property type="match status" value="1"/>
</dbReference>
<accession>A0AAD5N7R5</accession>
<dbReference type="EMBL" id="JAHQIW010004484">
    <property type="protein sequence ID" value="KAJ1362566.1"/>
    <property type="molecule type" value="Genomic_DNA"/>
</dbReference>
<organism evidence="9 10">
    <name type="scientific">Parelaphostrongylus tenuis</name>
    <name type="common">Meningeal worm</name>
    <dbReference type="NCBI Taxonomy" id="148309"/>
    <lineage>
        <taxon>Eukaryota</taxon>
        <taxon>Metazoa</taxon>
        <taxon>Ecdysozoa</taxon>
        <taxon>Nematoda</taxon>
        <taxon>Chromadorea</taxon>
        <taxon>Rhabditida</taxon>
        <taxon>Rhabditina</taxon>
        <taxon>Rhabditomorpha</taxon>
        <taxon>Strongyloidea</taxon>
        <taxon>Metastrongylidae</taxon>
        <taxon>Parelaphostrongylus</taxon>
    </lineage>
</organism>
<evidence type="ECO:0000313" key="10">
    <source>
        <dbReference type="Proteomes" id="UP001196413"/>
    </source>
</evidence>
<evidence type="ECO:0000259" key="8">
    <source>
        <dbReference type="Pfam" id="PF01490"/>
    </source>
</evidence>
<evidence type="ECO:0000256" key="6">
    <source>
        <dbReference type="ARBA" id="ARBA00038166"/>
    </source>
</evidence>
<proteinExistence type="inferred from homology"/>
<dbReference type="GO" id="GO:0016020">
    <property type="term" value="C:membrane"/>
    <property type="evidence" value="ECO:0007669"/>
    <property type="project" value="UniProtKB-SubCell"/>
</dbReference>
<name>A0AAD5N7R5_PARTN</name>
<comment type="similarity">
    <text evidence="6">Belongs to the TMEM104 family.</text>
</comment>
<sequence length="103" mass="11075">MPSGAEHSTLYDPTIGLLYVFNLIVGTGALALPKAFQTAGFVLSIVVLVISCTVSYISATFVIETLSIANAVNFRKREEEPSDFDDVVISESGPSSFEINEKN</sequence>
<reference evidence="9" key="1">
    <citation type="submission" date="2021-06" db="EMBL/GenBank/DDBJ databases">
        <title>Parelaphostrongylus tenuis whole genome reference sequence.</title>
        <authorList>
            <person name="Garwood T.J."/>
            <person name="Larsen P.A."/>
            <person name="Fountain-Jones N.M."/>
            <person name="Garbe J.R."/>
            <person name="Macchietto M.G."/>
            <person name="Kania S.A."/>
            <person name="Gerhold R.W."/>
            <person name="Richards J.E."/>
            <person name="Wolf T.M."/>
        </authorList>
    </citation>
    <scope>NUCLEOTIDE SEQUENCE</scope>
    <source>
        <strain evidence="9">MNPRO001-30</strain>
        <tissue evidence="9">Meninges</tissue>
    </source>
</reference>
<evidence type="ECO:0000256" key="4">
    <source>
        <dbReference type="ARBA" id="ARBA00023136"/>
    </source>
</evidence>
<dbReference type="Pfam" id="PF01490">
    <property type="entry name" value="Aa_trans"/>
    <property type="match status" value="1"/>
</dbReference>
<protein>
    <recommendedName>
        <fullName evidence="8">Amino acid transporter transmembrane domain-containing protein</fullName>
    </recommendedName>
</protein>
<evidence type="ECO:0000256" key="2">
    <source>
        <dbReference type="ARBA" id="ARBA00022692"/>
    </source>
</evidence>
<evidence type="ECO:0000256" key="7">
    <source>
        <dbReference type="SAM" id="Phobius"/>
    </source>
</evidence>
<evidence type="ECO:0000313" key="9">
    <source>
        <dbReference type="EMBL" id="KAJ1362566.1"/>
    </source>
</evidence>
<keyword evidence="3 7" id="KW-1133">Transmembrane helix</keyword>
<feature type="transmembrane region" description="Helical" evidence="7">
    <location>
        <begin position="15"/>
        <end position="32"/>
    </location>
</feature>
<dbReference type="InterPro" id="IPR013057">
    <property type="entry name" value="AA_transpt_TM"/>
</dbReference>
<keyword evidence="4 7" id="KW-0472">Membrane</keyword>
<evidence type="ECO:0000256" key="5">
    <source>
        <dbReference type="ARBA" id="ARBA00023180"/>
    </source>
</evidence>
<evidence type="ECO:0000256" key="1">
    <source>
        <dbReference type="ARBA" id="ARBA00004141"/>
    </source>
</evidence>
<evidence type="ECO:0000256" key="3">
    <source>
        <dbReference type="ARBA" id="ARBA00022989"/>
    </source>
</evidence>
<comment type="subcellular location">
    <subcellularLocation>
        <location evidence="1">Membrane</location>
        <topology evidence="1">Multi-pass membrane protein</topology>
    </subcellularLocation>
</comment>
<gene>
    <name evidence="9" type="ORF">KIN20_022167</name>
</gene>
<comment type="caution">
    <text evidence="9">The sequence shown here is derived from an EMBL/GenBank/DDBJ whole genome shotgun (WGS) entry which is preliminary data.</text>
</comment>
<dbReference type="PANTHER" id="PTHR16189:SF0">
    <property type="entry name" value="TRANSMEMBRANE PROTEIN 104"/>
    <property type="match status" value="1"/>
</dbReference>
<dbReference type="AlphaFoldDB" id="A0AAD5N7R5"/>